<accession>A0ABQ2WWQ5</accession>
<proteinExistence type="predicted"/>
<reference evidence="3" key="1">
    <citation type="journal article" date="2019" name="Int. J. Syst. Evol. Microbiol.">
        <title>The Global Catalogue of Microorganisms (GCM) 10K type strain sequencing project: providing services to taxonomists for standard genome sequencing and annotation.</title>
        <authorList>
            <consortium name="The Broad Institute Genomics Platform"/>
            <consortium name="The Broad Institute Genome Sequencing Center for Infectious Disease"/>
            <person name="Wu L."/>
            <person name="Ma J."/>
        </authorList>
    </citation>
    <scope>NUCLEOTIDE SEQUENCE [LARGE SCALE GENOMIC DNA]</scope>
    <source>
        <strain evidence="3">JCM 4866</strain>
    </source>
</reference>
<sequence>MCSSRPYSPRRCRTSDAAERGTGGRQRVNLYKRNSNVRTIAAGRALMLNSPTRKLHSWGSELPSGHTQGGAAVVPRHRVGVGPAWDRGVRTGARGTTAAYVKGKVP</sequence>
<organism evidence="2 3">
    <name type="scientific">Streptomyces lomondensis</name>
    <dbReference type="NCBI Taxonomy" id="68229"/>
    <lineage>
        <taxon>Bacteria</taxon>
        <taxon>Bacillati</taxon>
        <taxon>Actinomycetota</taxon>
        <taxon>Actinomycetes</taxon>
        <taxon>Kitasatosporales</taxon>
        <taxon>Streptomycetaceae</taxon>
        <taxon>Streptomyces</taxon>
    </lineage>
</organism>
<name>A0ABQ2WWQ5_9ACTN</name>
<protein>
    <submittedName>
        <fullName evidence="2">Uncharacterized protein</fullName>
    </submittedName>
</protein>
<feature type="region of interest" description="Disordered" evidence="1">
    <location>
        <begin position="1"/>
        <end position="26"/>
    </location>
</feature>
<evidence type="ECO:0000256" key="1">
    <source>
        <dbReference type="SAM" id="MobiDB-lite"/>
    </source>
</evidence>
<evidence type="ECO:0000313" key="2">
    <source>
        <dbReference type="EMBL" id="GGW82933.1"/>
    </source>
</evidence>
<dbReference type="Proteomes" id="UP000617743">
    <property type="component" value="Unassembled WGS sequence"/>
</dbReference>
<dbReference type="EMBL" id="BMWC01000001">
    <property type="protein sequence ID" value="GGW82933.1"/>
    <property type="molecule type" value="Genomic_DNA"/>
</dbReference>
<gene>
    <name evidence="2" type="ORF">GCM10010383_09150</name>
</gene>
<keyword evidence="3" id="KW-1185">Reference proteome</keyword>
<evidence type="ECO:0000313" key="3">
    <source>
        <dbReference type="Proteomes" id="UP000617743"/>
    </source>
</evidence>
<comment type="caution">
    <text evidence="2">The sequence shown here is derived from an EMBL/GenBank/DDBJ whole genome shotgun (WGS) entry which is preliminary data.</text>
</comment>